<dbReference type="AlphaFoldDB" id="A0A0P0Y3C1"/>
<dbReference type="GO" id="GO:0005886">
    <property type="term" value="C:plasma membrane"/>
    <property type="evidence" value="ECO:0000318"/>
    <property type="project" value="GO_Central"/>
</dbReference>
<dbReference type="GO" id="GO:0005794">
    <property type="term" value="C:Golgi apparatus"/>
    <property type="evidence" value="ECO:0000318"/>
    <property type="project" value="GO_Central"/>
</dbReference>
<dbReference type="InParanoid" id="A0A0P0Y3C1"/>
<dbReference type="EMBL" id="AP014967">
    <property type="protein sequence ID" value="BAT14507.1"/>
    <property type="molecule type" value="Genomic_DNA"/>
</dbReference>
<dbReference type="GO" id="GO:0005769">
    <property type="term" value="C:early endosome"/>
    <property type="evidence" value="ECO:0000318"/>
    <property type="project" value="GO_Central"/>
</dbReference>
<dbReference type="Proteomes" id="UP000059680">
    <property type="component" value="Chromosome 11"/>
</dbReference>
<feature type="non-terminal residue" evidence="1">
    <location>
        <position position="42"/>
    </location>
</feature>
<reference evidence="1 2" key="2">
    <citation type="journal article" date="2013" name="Plant Cell Physiol.">
        <title>Rice Annotation Project Database (RAP-DB): an integrative and interactive database for rice genomics.</title>
        <authorList>
            <person name="Sakai H."/>
            <person name="Lee S.S."/>
            <person name="Tanaka T."/>
            <person name="Numa H."/>
            <person name="Kim J."/>
            <person name="Kawahara Y."/>
            <person name="Wakimoto H."/>
            <person name="Yang C.C."/>
            <person name="Iwamoto M."/>
            <person name="Abe T."/>
            <person name="Yamada Y."/>
            <person name="Muto A."/>
            <person name="Inokuchi H."/>
            <person name="Ikemura T."/>
            <person name="Matsumoto T."/>
            <person name="Sasaki T."/>
            <person name="Itoh T."/>
        </authorList>
    </citation>
    <scope>NUCLEOTIDE SEQUENCE [LARGE SCALE GENOMIC DNA]</scope>
    <source>
        <strain evidence="2">cv. Nipponbare</strain>
    </source>
</reference>
<organism evidence="1 2">
    <name type="scientific">Oryza sativa subsp. japonica</name>
    <name type="common">Rice</name>
    <dbReference type="NCBI Taxonomy" id="39947"/>
    <lineage>
        <taxon>Eukaryota</taxon>
        <taxon>Viridiplantae</taxon>
        <taxon>Streptophyta</taxon>
        <taxon>Embryophyta</taxon>
        <taxon>Tracheophyta</taxon>
        <taxon>Spermatophyta</taxon>
        <taxon>Magnoliopsida</taxon>
        <taxon>Liliopsida</taxon>
        <taxon>Poales</taxon>
        <taxon>Poaceae</taxon>
        <taxon>BOP clade</taxon>
        <taxon>Oryzoideae</taxon>
        <taxon>Oryzeae</taxon>
        <taxon>Oryzinae</taxon>
        <taxon>Oryza</taxon>
        <taxon>Oryza sativa</taxon>
    </lineage>
</organism>
<evidence type="ECO:0000313" key="1">
    <source>
        <dbReference type="EMBL" id="BAT14507.1"/>
    </source>
</evidence>
<protein>
    <submittedName>
        <fullName evidence="1">Os11g0568633 protein</fullName>
    </submittedName>
</protein>
<dbReference type="GO" id="GO:0072546">
    <property type="term" value="C:EMC complex"/>
    <property type="evidence" value="ECO:0000318"/>
    <property type="project" value="GO_Central"/>
</dbReference>
<evidence type="ECO:0000313" key="2">
    <source>
        <dbReference type="Proteomes" id="UP000059680"/>
    </source>
</evidence>
<proteinExistence type="predicted"/>
<dbReference type="PaxDb" id="39947-A0A0P0Y3C1"/>
<gene>
    <name evidence="1" type="ordered locus">Os11g0568633</name>
    <name evidence="1" type="ORF">OSNPB_110568633</name>
</gene>
<name>A0A0P0Y3C1_ORYSJ</name>
<accession>A0A0P0Y3C1</accession>
<dbReference type="Gramene" id="Os11t0568633-00">
    <property type="protein sequence ID" value="Os11t0568633-00"/>
    <property type="gene ID" value="Os11g0568633"/>
</dbReference>
<dbReference type="GO" id="GO:0022890">
    <property type="term" value="F:inorganic cation transmembrane transporter activity"/>
    <property type="evidence" value="ECO:0000318"/>
    <property type="project" value="GO_Central"/>
</dbReference>
<dbReference type="SMR" id="A0A0P0Y3C1"/>
<reference evidence="2" key="1">
    <citation type="journal article" date="2005" name="Nature">
        <title>The map-based sequence of the rice genome.</title>
        <authorList>
            <consortium name="International rice genome sequencing project (IRGSP)"/>
            <person name="Matsumoto T."/>
            <person name="Wu J."/>
            <person name="Kanamori H."/>
            <person name="Katayose Y."/>
            <person name="Fujisawa M."/>
            <person name="Namiki N."/>
            <person name="Mizuno H."/>
            <person name="Yamamoto K."/>
            <person name="Antonio B.A."/>
            <person name="Baba T."/>
            <person name="Sakata K."/>
            <person name="Nagamura Y."/>
            <person name="Aoki H."/>
            <person name="Arikawa K."/>
            <person name="Arita K."/>
            <person name="Bito T."/>
            <person name="Chiden Y."/>
            <person name="Fujitsuka N."/>
            <person name="Fukunaka R."/>
            <person name="Hamada M."/>
            <person name="Harada C."/>
            <person name="Hayashi A."/>
            <person name="Hijishita S."/>
            <person name="Honda M."/>
            <person name="Hosokawa S."/>
            <person name="Ichikawa Y."/>
            <person name="Idonuma A."/>
            <person name="Iijima M."/>
            <person name="Ikeda M."/>
            <person name="Ikeno M."/>
            <person name="Ito K."/>
            <person name="Ito S."/>
            <person name="Ito T."/>
            <person name="Ito Y."/>
            <person name="Ito Y."/>
            <person name="Iwabuchi A."/>
            <person name="Kamiya K."/>
            <person name="Karasawa W."/>
            <person name="Kurita K."/>
            <person name="Katagiri S."/>
            <person name="Kikuta A."/>
            <person name="Kobayashi H."/>
            <person name="Kobayashi N."/>
            <person name="Machita K."/>
            <person name="Maehara T."/>
            <person name="Masukawa M."/>
            <person name="Mizubayashi T."/>
            <person name="Mukai Y."/>
            <person name="Nagasaki H."/>
            <person name="Nagata Y."/>
            <person name="Naito S."/>
            <person name="Nakashima M."/>
            <person name="Nakama Y."/>
            <person name="Nakamichi Y."/>
            <person name="Nakamura M."/>
            <person name="Meguro A."/>
            <person name="Negishi M."/>
            <person name="Ohta I."/>
            <person name="Ohta T."/>
            <person name="Okamoto M."/>
            <person name="Ono N."/>
            <person name="Saji S."/>
            <person name="Sakaguchi M."/>
            <person name="Sakai K."/>
            <person name="Shibata M."/>
            <person name="Shimokawa T."/>
            <person name="Song J."/>
            <person name="Takazaki Y."/>
            <person name="Terasawa K."/>
            <person name="Tsugane M."/>
            <person name="Tsuji K."/>
            <person name="Ueda S."/>
            <person name="Waki K."/>
            <person name="Yamagata H."/>
            <person name="Yamamoto M."/>
            <person name="Yamamoto S."/>
            <person name="Yamane H."/>
            <person name="Yoshiki S."/>
            <person name="Yoshihara R."/>
            <person name="Yukawa K."/>
            <person name="Zhong H."/>
            <person name="Yano M."/>
            <person name="Yuan Q."/>
            <person name="Ouyang S."/>
            <person name="Liu J."/>
            <person name="Jones K.M."/>
            <person name="Gansberger K."/>
            <person name="Moffat K."/>
            <person name="Hill J."/>
            <person name="Bera J."/>
            <person name="Fadrosh D."/>
            <person name="Jin S."/>
            <person name="Johri S."/>
            <person name="Kim M."/>
            <person name="Overton L."/>
            <person name="Reardon M."/>
            <person name="Tsitrin T."/>
            <person name="Vuong H."/>
            <person name="Weaver B."/>
            <person name="Ciecko A."/>
            <person name="Tallon L."/>
            <person name="Jackson J."/>
            <person name="Pai G."/>
            <person name="Aken S.V."/>
            <person name="Utterback T."/>
            <person name="Reidmuller S."/>
            <person name="Feldblyum T."/>
            <person name="Hsiao J."/>
            <person name="Zismann V."/>
            <person name="Iobst S."/>
            <person name="de Vazeille A.R."/>
            <person name="Buell C.R."/>
            <person name="Ying K."/>
            <person name="Li Y."/>
            <person name="Lu T."/>
            <person name="Huang Y."/>
            <person name="Zhao Q."/>
            <person name="Feng Q."/>
            <person name="Zhang L."/>
            <person name="Zhu J."/>
            <person name="Weng Q."/>
            <person name="Mu J."/>
            <person name="Lu Y."/>
            <person name="Fan D."/>
            <person name="Liu Y."/>
            <person name="Guan J."/>
            <person name="Zhang Y."/>
            <person name="Yu S."/>
            <person name="Liu X."/>
            <person name="Zhang Y."/>
            <person name="Hong G."/>
            <person name="Han B."/>
            <person name="Choisne N."/>
            <person name="Demange N."/>
            <person name="Orjeda G."/>
            <person name="Samain S."/>
            <person name="Cattolico L."/>
            <person name="Pelletier E."/>
            <person name="Couloux A."/>
            <person name="Segurens B."/>
            <person name="Wincker P."/>
            <person name="D'Hont A."/>
            <person name="Scarpelli C."/>
            <person name="Weissenbach J."/>
            <person name="Salanoubat M."/>
            <person name="Quetier F."/>
            <person name="Yu Y."/>
            <person name="Kim H.R."/>
            <person name="Rambo T."/>
            <person name="Currie J."/>
            <person name="Collura K."/>
            <person name="Luo M."/>
            <person name="Yang T."/>
            <person name="Ammiraju J.S.S."/>
            <person name="Engler F."/>
            <person name="Soderlund C."/>
            <person name="Wing R.A."/>
            <person name="Palmer L.E."/>
            <person name="de la Bastide M."/>
            <person name="Spiegel L."/>
            <person name="Nascimento L."/>
            <person name="Zutavern T."/>
            <person name="O'Shaughnessy A."/>
            <person name="Dike S."/>
            <person name="Dedhia N."/>
            <person name="Preston R."/>
            <person name="Balija V."/>
            <person name="McCombie W.R."/>
            <person name="Chow T."/>
            <person name="Chen H."/>
            <person name="Chung M."/>
            <person name="Chen C."/>
            <person name="Shaw J."/>
            <person name="Wu H."/>
            <person name="Hsiao K."/>
            <person name="Chao Y."/>
            <person name="Chu M."/>
            <person name="Cheng C."/>
            <person name="Hour A."/>
            <person name="Lee P."/>
            <person name="Lin S."/>
            <person name="Lin Y."/>
            <person name="Liou J."/>
            <person name="Liu S."/>
            <person name="Hsing Y."/>
            <person name="Raghuvanshi S."/>
            <person name="Mohanty A."/>
            <person name="Bharti A.K."/>
            <person name="Gaur A."/>
            <person name="Gupta V."/>
            <person name="Kumar D."/>
            <person name="Ravi V."/>
            <person name="Vij S."/>
            <person name="Kapur A."/>
            <person name="Khurana P."/>
            <person name="Khurana P."/>
            <person name="Khurana J.P."/>
            <person name="Tyagi A.K."/>
            <person name="Gaikwad K."/>
            <person name="Singh A."/>
            <person name="Dalal V."/>
            <person name="Srivastava S."/>
            <person name="Dixit A."/>
            <person name="Pal A.K."/>
            <person name="Ghazi I.A."/>
            <person name="Yadav M."/>
            <person name="Pandit A."/>
            <person name="Bhargava A."/>
            <person name="Sureshbabu K."/>
            <person name="Batra K."/>
            <person name="Sharma T.R."/>
            <person name="Mohapatra T."/>
            <person name="Singh N.K."/>
            <person name="Messing J."/>
            <person name="Nelson A.B."/>
            <person name="Fuks G."/>
            <person name="Kavchok S."/>
            <person name="Keizer G."/>
            <person name="Linton E."/>
            <person name="Llaca V."/>
            <person name="Song R."/>
            <person name="Tanyolac B."/>
            <person name="Young S."/>
            <person name="Ho-Il K."/>
            <person name="Hahn J.H."/>
            <person name="Sangsakoo G."/>
            <person name="Vanavichit A."/>
            <person name="de Mattos Luiz.A.T."/>
            <person name="Zimmer P.D."/>
            <person name="Malone G."/>
            <person name="Dellagostin O."/>
            <person name="de Oliveira A.C."/>
            <person name="Bevan M."/>
            <person name="Bancroft I."/>
            <person name="Minx P."/>
            <person name="Cordum H."/>
            <person name="Wilson R."/>
            <person name="Cheng Z."/>
            <person name="Jin W."/>
            <person name="Jiang J."/>
            <person name="Leong S.A."/>
            <person name="Iwama H."/>
            <person name="Gojobori T."/>
            <person name="Itoh T."/>
            <person name="Niimura Y."/>
            <person name="Fujii Y."/>
            <person name="Habara T."/>
            <person name="Sakai H."/>
            <person name="Sato Y."/>
            <person name="Wilson G."/>
            <person name="Kumar K."/>
            <person name="McCouch S."/>
            <person name="Juretic N."/>
            <person name="Hoen D."/>
            <person name="Wright S."/>
            <person name="Bruskiewich R."/>
            <person name="Bureau T."/>
            <person name="Miyao A."/>
            <person name="Hirochika H."/>
            <person name="Nishikawa T."/>
            <person name="Kadowaki K."/>
            <person name="Sugiura M."/>
            <person name="Burr B."/>
            <person name="Sasaki T."/>
        </authorList>
    </citation>
    <scope>NUCLEOTIDE SEQUENCE [LARGE SCALE GENOMIC DNA]</scope>
    <source>
        <strain evidence="2">cv. Nipponbare</strain>
    </source>
</reference>
<sequence>EFLSPPMDVMMQLLLGLALCMWAGLAVPAKFLSVLPHSEENR</sequence>
<keyword evidence="2" id="KW-1185">Reference proteome</keyword>
<dbReference type="STRING" id="39947.A0A0P0Y3C1"/>
<reference evidence="1 2" key="3">
    <citation type="journal article" date="2013" name="Rice">
        <title>Improvement of the Oryza sativa Nipponbare reference genome using next generation sequence and optical map data.</title>
        <authorList>
            <person name="Kawahara Y."/>
            <person name="de la Bastide M."/>
            <person name="Hamilton J.P."/>
            <person name="Kanamori H."/>
            <person name="McCombie W.R."/>
            <person name="Ouyang S."/>
            <person name="Schwartz D.C."/>
            <person name="Tanaka T."/>
            <person name="Wu J."/>
            <person name="Zhou S."/>
            <person name="Childs K.L."/>
            <person name="Davidson R.M."/>
            <person name="Lin H."/>
            <person name="Quesada-Ocampo L."/>
            <person name="Vaillancourt B."/>
            <person name="Sakai H."/>
            <person name="Lee S.S."/>
            <person name="Kim J."/>
            <person name="Numa H."/>
            <person name="Itoh T."/>
            <person name="Buell C.R."/>
            <person name="Matsumoto T."/>
        </authorList>
    </citation>
    <scope>NUCLEOTIDE SEQUENCE [LARGE SCALE GENOMIC DNA]</scope>
    <source>
        <strain evidence="2">cv. Nipponbare</strain>
    </source>
</reference>